<protein>
    <submittedName>
        <fullName evidence="5">Universal stress protein</fullName>
    </submittedName>
</protein>
<dbReference type="PANTHER" id="PTHR46268:SF27">
    <property type="entry name" value="UNIVERSAL STRESS PROTEIN RV2623"/>
    <property type="match status" value="1"/>
</dbReference>
<gene>
    <name evidence="5" type="ORF">DFS55_15800</name>
</gene>
<evidence type="ECO:0000313" key="5">
    <source>
        <dbReference type="EMBL" id="AXO23874.1"/>
    </source>
</evidence>
<comment type="similarity">
    <text evidence="1">Belongs to the universal stress protein A family.</text>
</comment>
<accession>A0A3B6X9C1</accession>
<keyword evidence="3" id="KW-0067">ATP-binding</keyword>
<organism evidence="5 6">
    <name type="scientific">Mycobacterium avium subsp. hominissuis</name>
    <dbReference type="NCBI Taxonomy" id="439334"/>
    <lineage>
        <taxon>Bacteria</taxon>
        <taxon>Bacillati</taxon>
        <taxon>Actinomycetota</taxon>
        <taxon>Actinomycetes</taxon>
        <taxon>Mycobacteriales</taxon>
        <taxon>Mycobacteriaceae</taxon>
        <taxon>Mycobacterium</taxon>
        <taxon>Mycobacterium avium complex (MAC)</taxon>
    </lineage>
</organism>
<dbReference type="InterPro" id="IPR006015">
    <property type="entry name" value="Universal_stress_UspA"/>
</dbReference>
<dbReference type="Pfam" id="PF00582">
    <property type="entry name" value="Usp"/>
    <property type="match status" value="2"/>
</dbReference>
<dbReference type="EMBL" id="CP029332">
    <property type="protein sequence ID" value="AXO23874.1"/>
    <property type="molecule type" value="Genomic_DNA"/>
</dbReference>
<feature type="domain" description="UspA" evidence="4">
    <location>
        <begin position="10"/>
        <end position="153"/>
    </location>
</feature>
<dbReference type="PANTHER" id="PTHR46268">
    <property type="entry name" value="STRESS RESPONSE PROTEIN NHAX"/>
    <property type="match status" value="1"/>
</dbReference>
<evidence type="ECO:0000256" key="3">
    <source>
        <dbReference type="ARBA" id="ARBA00022840"/>
    </source>
</evidence>
<evidence type="ECO:0000256" key="1">
    <source>
        <dbReference type="ARBA" id="ARBA00008791"/>
    </source>
</evidence>
<dbReference type="Proteomes" id="UP000259236">
    <property type="component" value="Chromosome"/>
</dbReference>
<evidence type="ECO:0000256" key="2">
    <source>
        <dbReference type="ARBA" id="ARBA00022741"/>
    </source>
</evidence>
<dbReference type="InterPro" id="IPR014729">
    <property type="entry name" value="Rossmann-like_a/b/a_fold"/>
</dbReference>
<dbReference type="InterPro" id="IPR006016">
    <property type="entry name" value="UspA"/>
</dbReference>
<dbReference type="Gene3D" id="3.40.50.620">
    <property type="entry name" value="HUPs"/>
    <property type="match status" value="2"/>
</dbReference>
<sequence length="303" mass="32435">MPDARSRLGIVVGVDGSLSSMAAVRWAAREATMRNVSLTLVHARSRPAVGPPILATHPQPLSADSFEQLEQRVRHLLSDAIKIAEDNAVGGKSPQITTEVLTSSPSAALVEQSKSAEMVVVGSCGQSTWRRALLGSVSTALVHHAQCPVAVIHDDLTPLHQRTNWPVLVGIDGSPASEQAIAIAFDEASWRDSELVALHAFNDADLSHIPGREKWSEQTVQAAAKEALAQRLAGWQERYPDVTVGRLIVWDQPARHLLDRSQSAQLVVVGSRGRGGFAGMLLGSVSTAVVHAARVPVIVARQR</sequence>
<dbReference type="PRINTS" id="PR01438">
    <property type="entry name" value="UNVRSLSTRESS"/>
</dbReference>
<dbReference type="CDD" id="cd23944">
    <property type="entry name" value="USP_Rv2623_repeat1"/>
    <property type="match status" value="1"/>
</dbReference>
<dbReference type="GO" id="GO:0005524">
    <property type="term" value="F:ATP binding"/>
    <property type="evidence" value="ECO:0007669"/>
    <property type="project" value="UniProtKB-KW"/>
</dbReference>
<evidence type="ECO:0000313" key="6">
    <source>
        <dbReference type="Proteomes" id="UP000259236"/>
    </source>
</evidence>
<dbReference type="AlphaFoldDB" id="A0A3B6X9C1"/>
<dbReference type="RefSeq" id="WP_033725906.1">
    <property type="nucleotide sequence ID" value="NZ_CP018363.1"/>
</dbReference>
<dbReference type="SUPFAM" id="SSF52402">
    <property type="entry name" value="Adenine nucleotide alpha hydrolases-like"/>
    <property type="match status" value="2"/>
</dbReference>
<feature type="domain" description="UspA" evidence="4">
    <location>
        <begin position="167"/>
        <end position="301"/>
    </location>
</feature>
<keyword evidence="2" id="KW-0547">Nucleotide-binding</keyword>
<evidence type="ECO:0000259" key="4">
    <source>
        <dbReference type="Pfam" id="PF00582"/>
    </source>
</evidence>
<proteinExistence type="inferred from homology"/>
<reference evidence="5 6" key="1">
    <citation type="submission" date="2018-05" db="EMBL/GenBank/DDBJ databases">
        <title>Sequencing and annotation of Mycobacterium avium strain 109 (MAC109).</title>
        <authorList>
            <person name="Matern W.M."/>
            <person name="Bader J.S."/>
            <person name="Karakousis P.C."/>
        </authorList>
    </citation>
    <scope>NUCLEOTIDE SEQUENCE [LARGE SCALE GENOMIC DNA]</scope>
    <source>
        <strain evidence="5 6">MAC109</strain>
    </source>
</reference>
<name>A0A3B6X9C1_MYCAV</name>